<dbReference type="STRING" id="69.GLE_4554"/>
<dbReference type="Pfam" id="PF06580">
    <property type="entry name" value="His_kinase"/>
    <property type="match status" value="1"/>
</dbReference>
<accession>A0A0S2DMR4</accession>
<sequence>MADLRSGTAASEPEPWLPDLCRLPRLVVMLSMAELIVIVLALAPDGSAWNLSRFVSSSAFALWLALAISVLLCVSRRQLSRLPPGLGGFIATATAAAIAAAVAAVTHWIDSVTGVGLIPAGTTFARFVGGTAAIAILAVSVVLRYLYVNDSWKAQVRANARAEVEALQARIKPHFLFNSMNTIAGLVRSDPAVAERAVLDLSDLFRAALGASKSDSSLTEEVELAERYLAIEQLRLGERLRVVWRKREPLPWKMPLPRLVLQPLVENAVLHGISRLPGGGEVEIELTQLSDHLLLRIRNPAPAPAEARAGARHAQHSIGQRLRYAYGPTARMTAGWDGGYYLCELHVPTGVEAQSR</sequence>
<evidence type="ECO:0000313" key="2">
    <source>
        <dbReference type="Proteomes" id="UP000061569"/>
    </source>
</evidence>
<proteinExistence type="predicted"/>
<dbReference type="Proteomes" id="UP000061569">
    <property type="component" value="Chromosome"/>
</dbReference>
<dbReference type="InterPro" id="IPR050640">
    <property type="entry name" value="Bact_2-comp_sensor_kinase"/>
</dbReference>
<dbReference type="PANTHER" id="PTHR34220:SF7">
    <property type="entry name" value="SENSOR HISTIDINE KINASE YPDA"/>
    <property type="match status" value="1"/>
</dbReference>
<keyword evidence="1" id="KW-0808">Transferase</keyword>
<organism evidence="1 2">
    <name type="scientific">Lysobacter enzymogenes</name>
    <dbReference type="NCBI Taxonomy" id="69"/>
    <lineage>
        <taxon>Bacteria</taxon>
        <taxon>Pseudomonadati</taxon>
        <taxon>Pseudomonadota</taxon>
        <taxon>Gammaproteobacteria</taxon>
        <taxon>Lysobacterales</taxon>
        <taxon>Lysobacteraceae</taxon>
        <taxon>Lysobacter</taxon>
    </lineage>
</organism>
<dbReference type="RefSeq" id="WP_082644678.1">
    <property type="nucleotide sequence ID" value="NZ_CP067396.1"/>
</dbReference>
<evidence type="ECO:0000313" key="1">
    <source>
        <dbReference type="EMBL" id="ALN59895.1"/>
    </source>
</evidence>
<dbReference type="PATRIC" id="fig|69.6.peg.4490"/>
<dbReference type="GO" id="GO:0016020">
    <property type="term" value="C:membrane"/>
    <property type="evidence" value="ECO:0007669"/>
    <property type="project" value="InterPro"/>
</dbReference>
<dbReference type="Gene3D" id="3.30.565.10">
    <property type="entry name" value="Histidine kinase-like ATPase, C-terminal domain"/>
    <property type="match status" value="1"/>
</dbReference>
<dbReference type="AlphaFoldDB" id="A0A0S2DMR4"/>
<dbReference type="SUPFAM" id="SSF55874">
    <property type="entry name" value="ATPase domain of HSP90 chaperone/DNA topoisomerase II/histidine kinase"/>
    <property type="match status" value="1"/>
</dbReference>
<dbReference type="OrthoDB" id="2514702at2"/>
<dbReference type="PANTHER" id="PTHR34220">
    <property type="entry name" value="SENSOR HISTIDINE KINASE YPDA"/>
    <property type="match status" value="1"/>
</dbReference>
<gene>
    <name evidence="1" type="primary">fimS</name>
    <name evidence="1" type="ORF">GLE_4554</name>
</gene>
<reference evidence="1 2" key="1">
    <citation type="submission" date="2015-11" db="EMBL/GenBank/DDBJ databases">
        <title>Genome sequences of Lysobacter enzymogenes strain C3 and Lysobacter antibioticus ATCC 29479.</title>
        <authorList>
            <person name="Kobayashi D.Y."/>
        </authorList>
    </citation>
    <scope>NUCLEOTIDE SEQUENCE [LARGE SCALE GENOMIC DNA]</scope>
    <source>
        <strain evidence="1 2">C3</strain>
    </source>
</reference>
<dbReference type="EMBL" id="CP013140">
    <property type="protein sequence ID" value="ALN59895.1"/>
    <property type="molecule type" value="Genomic_DNA"/>
</dbReference>
<dbReference type="InterPro" id="IPR010559">
    <property type="entry name" value="Sig_transdc_His_kin_internal"/>
</dbReference>
<protein>
    <submittedName>
        <fullName evidence="1">Two-component system sensor protein</fullName>
        <ecNumber evidence="1">2.7.13.3</ecNumber>
    </submittedName>
</protein>
<dbReference type="GO" id="GO:0000155">
    <property type="term" value="F:phosphorelay sensor kinase activity"/>
    <property type="evidence" value="ECO:0007669"/>
    <property type="project" value="InterPro"/>
</dbReference>
<dbReference type="InterPro" id="IPR036890">
    <property type="entry name" value="HATPase_C_sf"/>
</dbReference>
<dbReference type="EC" id="2.7.13.3" evidence="1"/>
<name>A0A0S2DMR4_LYSEN</name>
<dbReference type="KEGG" id="lez:GLE_4554"/>